<dbReference type="STRING" id="930991.A0A0D0DST5"/>
<dbReference type="InParanoid" id="A0A0D0DST5"/>
<reference evidence="1 2" key="1">
    <citation type="submission" date="2014-04" db="EMBL/GenBank/DDBJ databases">
        <authorList>
            <consortium name="DOE Joint Genome Institute"/>
            <person name="Kuo A."/>
            <person name="Kohler A."/>
            <person name="Jargeat P."/>
            <person name="Nagy L.G."/>
            <person name="Floudas D."/>
            <person name="Copeland A."/>
            <person name="Barry K.W."/>
            <person name="Cichocki N."/>
            <person name="Veneault-Fourrey C."/>
            <person name="LaButti K."/>
            <person name="Lindquist E.A."/>
            <person name="Lipzen A."/>
            <person name="Lundell T."/>
            <person name="Morin E."/>
            <person name="Murat C."/>
            <person name="Sun H."/>
            <person name="Tunlid A."/>
            <person name="Henrissat B."/>
            <person name="Grigoriev I.V."/>
            <person name="Hibbett D.S."/>
            <person name="Martin F."/>
            <person name="Nordberg H.P."/>
            <person name="Cantor M.N."/>
            <person name="Hua S.X."/>
        </authorList>
    </citation>
    <scope>NUCLEOTIDE SEQUENCE [LARGE SCALE GENOMIC DNA]</scope>
    <source>
        <strain evidence="1 2">Ve08.2h10</strain>
    </source>
</reference>
<dbReference type="InterPro" id="IPR032675">
    <property type="entry name" value="LRR_dom_sf"/>
</dbReference>
<dbReference type="SUPFAM" id="SSF52047">
    <property type="entry name" value="RNI-like"/>
    <property type="match status" value="1"/>
</dbReference>
<proteinExistence type="predicted"/>
<evidence type="ECO:0008006" key="3">
    <source>
        <dbReference type="Google" id="ProtNLM"/>
    </source>
</evidence>
<dbReference type="HOGENOM" id="CLU_528030_0_0_1"/>
<organism evidence="1 2">
    <name type="scientific">Paxillus rubicundulus Ve08.2h10</name>
    <dbReference type="NCBI Taxonomy" id="930991"/>
    <lineage>
        <taxon>Eukaryota</taxon>
        <taxon>Fungi</taxon>
        <taxon>Dikarya</taxon>
        <taxon>Basidiomycota</taxon>
        <taxon>Agaricomycotina</taxon>
        <taxon>Agaricomycetes</taxon>
        <taxon>Agaricomycetidae</taxon>
        <taxon>Boletales</taxon>
        <taxon>Paxilineae</taxon>
        <taxon>Paxillaceae</taxon>
        <taxon>Paxillus</taxon>
    </lineage>
</organism>
<evidence type="ECO:0000313" key="1">
    <source>
        <dbReference type="EMBL" id="KIK96663.1"/>
    </source>
</evidence>
<dbReference type="Proteomes" id="UP000054538">
    <property type="component" value="Unassembled WGS sequence"/>
</dbReference>
<evidence type="ECO:0000313" key="2">
    <source>
        <dbReference type="Proteomes" id="UP000054538"/>
    </source>
</evidence>
<dbReference type="EMBL" id="KN824975">
    <property type="protein sequence ID" value="KIK96663.1"/>
    <property type="molecule type" value="Genomic_DNA"/>
</dbReference>
<protein>
    <recommendedName>
        <fullName evidence="3">F-box domain-containing protein</fullName>
    </recommendedName>
</protein>
<dbReference type="AlphaFoldDB" id="A0A0D0DST5"/>
<keyword evidence="2" id="KW-1185">Reference proteome</keyword>
<dbReference type="Gene3D" id="3.80.10.10">
    <property type="entry name" value="Ribonuclease Inhibitor"/>
    <property type="match status" value="1"/>
</dbReference>
<sequence length="471" mass="52831">MIQHRSAVEKEFAQLMSRIWAAECSLDIMRRRASKLGVLLRNSETLGISALPAEILGLVFNEVISSSDPSIEQRPASYGLEMPEWTFTRPELLLSHVSGFWRAVAVGTPSLWTNIRLYVGQSIELAQLYFTRARGLALDITFRQHSLCGINPWYVSEYRRITNIILGHMHNCRRLEIRTNVFVSELLEGLGRTPAPLLQEIILHHPRSNVWEPAFFSSSFPRLAHLDLGGLISISTAISTETLTSLTLSGIPAFGLPVETFRGLLSGLRSLSHLALLDEVVDFDRSHGANIVEMPSLRSLLLKPGPDISRLYLTGLMETLVTPALKELSLDFTNLSSSREIQLFLRHLKREAPRFPSLGHITIDSPFEDFDIASALVHAAPNIESLSLSRYSVNSILIFLTHDARRDAFPKLREICFGGPHFDWDVLLSFVQKRRDLGRPLRRLEVIAFPGSKGAALSEHFKKLLDACLVL</sequence>
<accession>A0A0D0DST5</accession>
<reference evidence="2" key="2">
    <citation type="submission" date="2015-01" db="EMBL/GenBank/DDBJ databases">
        <title>Evolutionary Origins and Diversification of the Mycorrhizal Mutualists.</title>
        <authorList>
            <consortium name="DOE Joint Genome Institute"/>
            <consortium name="Mycorrhizal Genomics Consortium"/>
            <person name="Kohler A."/>
            <person name="Kuo A."/>
            <person name="Nagy L.G."/>
            <person name="Floudas D."/>
            <person name="Copeland A."/>
            <person name="Barry K.W."/>
            <person name="Cichocki N."/>
            <person name="Veneault-Fourrey C."/>
            <person name="LaButti K."/>
            <person name="Lindquist E.A."/>
            <person name="Lipzen A."/>
            <person name="Lundell T."/>
            <person name="Morin E."/>
            <person name="Murat C."/>
            <person name="Riley R."/>
            <person name="Ohm R."/>
            <person name="Sun H."/>
            <person name="Tunlid A."/>
            <person name="Henrissat B."/>
            <person name="Grigoriev I.V."/>
            <person name="Hibbett D.S."/>
            <person name="Martin F."/>
        </authorList>
    </citation>
    <scope>NUCLEOTIDE SEQUENCE [LARGE SCALE GENOMIC DNA]</scope>
    <source>
        <strain evidence="2">Ve08.2h10</strain>
    </source>
</reference>
<dbReference type="OrthoDB" id="2973282at2759"/>
<name>A0A0D0DST5_9AGAM</name>
<gene>
    <name evidence="1" type="ORF">PAXRUDRAFT_290950</name>
</gene>